<reference evidence="1 2" key="1">
    <citation type="submission" date="2020-09" db="EMBL/GenBank/DDBJ databases">
        <title>De no assembly of potato wild relative species, Solanum commersonii.</title>
        <authorList>
            <person name="Cho K."/>
        </authorList>
    </citation>
    <scope>NUCLEOTIDE SEQUENCE [LARGE SCALE GENOMIC DNA]</scope>
    <source>
        <strain evidence="1">LZ3.2</strain>
        <tissue evidence="1">Leaf</tissue>
    </source>
</reference>
<proteinExistence type="predicted"/>
<protein>
    <submittedName>
        <fullName evidence="1">Uncharacterized protein</fullName>
    </submittedName>
</protein>
<gene>
    <name evidence="1" type="ORF">H5410_040613</name>
</gene>
<dbReference type="EMBL" id="JACXVP010000008">
    <property type="protein sequence ID" value="KAG5590099.1"/>
    <property type="molecule type" value="Genomic_DNA"/>
</dbReference>
<evidence type="ECO:0000313" key="2">
    <source>
        <dbReference type="Proteomes" id="UP000824120"/>
    </source>
</evidence>
<dbReference type="Proteomes" id="UP000824120">
    <property type="component" value="Chromosome 8"/>
</dbReference>
<dbReference type="AlphaFoldDB" id="A0A9J5XPB4"/>
<keyword evidence="2" id="KW-1185">Reference proteome</keyword>
<name>A0A9J5XPB4_SOLCO</name>
<comment type="caution">
    <text evidence="1">The sequence shown here is derived from an EMBL/GenBank/DDBJ whole genome shotgun (WGS) entry which is preliminary data.</text>
</comment>
<accession>A0A9J5XPB4</accession>
<evidence type="ECO:0000313" key="1">
    <source>
        <dbReference type="EMBL" id="KAG5590099.1"/>
    </source>
</evidence>
<organism evidence="1 2">
    <name type="scientific">Solanum commersonii</name>
    <name type="common">Commerson's wild potato</name>
    <name type="synonym">Commerson's nightshade</name>
    <dbReference type="NCBI Taxonomy" id="4109"/>
    <lineage>
        <taxon>Eukaryota</taxon>
        <taxon>Viridiplantae</taxon>
        <taxon>Streptophyta</taxon>
        <taxon>Embryophyta</taxon>
        <taxon>Tracheophyta</taxon>
        <taxon>Spermatophyta</taxon>
        <taxon>Magnoliopsida</taxon>
        <taxon>eudicotyledons</taxon>
        <taxon>Gunneridae</taxon>
        <taxon>Pentapetalae</taxon>
        <taxon>asterids</taxon>
        <taxon>lamiids</taxon>
        <taxon>Solanales</taxon>
        <taxon>Solanaceae</taxon>
        <taxon>Solanoideae</taxon>
        <taxon>Solaneae</taxon>
        <taxon>Solanum</taxon>
    </lineage>
</organism>
<sequence>MTCGPAREGGAVSKLGYFVPQATMPKSSSRRAPRAMVKTTSRGPFREVEGWQIVGFDRIWMI</sequence>